<accession>A0A239BLF7</accession>
<keyword evidence="3" id="KW-1185">Reference proteome</keyword>
<dbReference type="OrthoDB" id="3292822at2"/>
<gene>
    <name evidence="2" type="ORF">SAMN06264365_109295</name>
</gene>
<organism evidence="2 3">
    <name type="scientific">Actinoplanes regularis</name>
    <dbReference type="NCBI Taxonomy" id="52697"/>
    <lineage>
        <taxon>Bacteria</taxon>
        <taxon>Bacillati</taxon>
        <taxon>Actinomycetota</taxon>
        <taxon>Actinomycetes</taxon>
        <taxon>Micromonosporales</taxon>
        <taxon>Micromonosporaceae</taxon>
        <taxon>Actinoplanes</taxon>
    </lineage>
</organism>
<name>A0A239BLF7_9ACTN</name>
<keyword evidence="1" id="KW-0812">Transmembrane</keyword>
<protein>
    <recommendedName>
        <fullName evidence="4">Fimbrial assembly protein (PilN)</fullName>
    </recommendedName>
</protein>
<evidence type="ECO:0000313" key="2">
    <source>
        <dbReference type="EMBL" id="SNS08429.1"/>
    </source>
</evidence>
<reference evidence="2 3" key="1">
    <citation type="submission" date="2017-06" db="EMBL/GenBank/DDBJ databases">
        <authorList>
            <person name="Kim H.J."/>
            <person name="Triplett B.A."/>
        </authorList>
    </citation>
    <scope>NUCLEOTIDE SEQUENCE [LARGE SCALE GENOMIC DNA]</scope>
    <source>
        <strain evidence="2 3">DSM 43151</strain>
    </source>
</reference>
<proteinExistence type="predicted"/>
<evidence type="ECO:0000313" key="3">
    <source>
        <dbReference type="Proteomes" id="UP000198415"/>
    </source>
</evidence>
<dbReference type="Proteomes" id="UP000198415">
    <property type="component" value="Unassembled WGS sequence"/>
</dbReference>
<sequence length="229" mass="24264">MSTTALMPLDPSVSPQQAARILPIRANLLPTDISDGRRARRTRAVVLVAVVVVLALLGSWYWQVVSLQQEAETDLELVTQQVVRAQRDQSKYKDLNTTKNTNKVLSGQLRTLMADDLAWQTLLDLVRTTGADAEARATKIDGSLSEDGTAGGGDVIGHLSVTGTAKDKKAVAAYMKALAGLTKKGIADPFVTNVSDADGGGVDFSLTASITKTALCGRFSKTTCKSGSN</sequence>
<feature type="transmembrane region" description="Helical" evidence="1">
    <location>
        <begin position="44"/>
        <end position="62"/>
    </location>
</feature>
<keyword evidence="1" id="KW-1133">Transmembrane helix</keyword>
<dbReference type="RefSeq" id="WP_089295518.1">
    <property type="nucleotide sequence ID" value="NZ_BOMU01000061.1"/>
</dbReference>
<keyword evidence="1" id="KW-0472">Membrane</keyword>
<dbReference type="EMBL" id="FZNR01000009">
    <property type="protein sequence ID" value="SNS08429.1"/>
    <property type="molecule type" value="Genomic_DNA"/>
</dbReference>
<dbReference type="AlphaFoldDB" id="A0A239BLF7"/>
<evidence type="ECO:0000256" key="1">
    <source>
        <dbReference type="SAM" id="Phobius"/>
    </source>
</evidence>
<evidence type="ECO:0008006" key="4">
    <source>
        <dbReference type="Google" id="ProtNLM"/>
    </source>
</evidence>